<reference evidence="1 2" key="1">
    <citation type="submission" date="2024-08" db="EMBL/GenBank/DDBJ databases">
        <authorList>
            <person name="Ishaq N."/>
        </authorList>
    </citation>
    <scope>NUCLEOTIDE SEQUENCE [LARGE SCALE GENOMIC DNA]</scope>
    <source>
        <strain evidence="1 2">JCM 30400</strain>
    </source>
</reference>
<accession>A0ABV4NP13</accession>
<comment type="caution">
    <text evidence="1">The sequence shown here is derived from an EMBL/GenBank/DDBJ whole genome shotgun (WGS) entry which is preliminary data.</text>
</comment>
<dbReference type="RefSeq" id="WP_371843416.1">
    <property type="nucleotide sequence ID" value="NZ_JBGMEL010000008.1"/>
</dbReference>
<evidence type="ECO:0000313" key="2">
    <source>
        <dbReference type="Proteomes" id="UP001569414"/>
    </source>
</evidence>
<dbReference type="Proteomes" id="UP001569414">
    <property type="component" value="Unassembled WGS sequence"/>
</dbReference>
<organism evidence="1 2">
    <name type="scientific">Microbulbifer echini</name>
    <dbReference type="NCBI Taxonomy" id="1529067"/>
    <lineage>
        <taxon>Bacteria</taxon>
        <taxon>Pseudomonadati</taxon>
        <taxon>Pseudomonadota</taxon>
        <taxon>Gammaproteobacteria</taxon>
        <taxon>Cellvibrionales</taxon>
        <taxon>Microbulbiferaceae</taxon>
        <taxon>Microbulbifer</taxon>
    </lineage>
</organism>
<gene>
    <name evidence="1" type="ORF">ACCI51_09625</name>
</gene>
<proteinExistence type="predicted"/>
<keyword evidence="2" id="KW-1185">Reference proteome</keyword>
<sequence>MKKMVYQIPGVKPMPLAVGAELYLEELYRFENKKSMVSSSETPSSVIQRIDRNSFHIRLDDSFRLPLYHFLVNDRLFIGKNLPPFLAVGADKIDPHYLIELEYFGFSIERKSLLKDVKMLFPADDVVISAQELIWLDDDLLKHPGLKASLVKPQSQGESLYNLLPAVATSLFSPFDHVFYAQFSQQIIACEDPILEVGKQSLPKNFGFGLNRADVFNGAHKSGVVEGINLKTHVSKIKRELETGWEATGREQSLETYLAEGFYYPFTLFQLNILAAEAGKEVRLVDSEVQRDTADAIFTMDDDPIVNVYESFQRVFFYGNQWLSRVWFFIPPMISAKIIKRQYKYSSGEQHICIYALTLDYLLRFYPLKVGNVTGD</sequence>
<protein>
    <submittedName>
        <fullName evidence="1">Uncharacterized protein</fullName>
    </submittedName>
</protein>
<dbReference type="EMBL" id="JBGMEL010000008">
    <property type="protein sequence ID" value="MFA0790803.1"/>
    <property type="molecule type" value="Genomic_DNA"/>
</dbReference>
<evidence type="ECO:0000313" key="1">
    <source>
        <dbReference type="EMBL" id="MFA0790803.1"/>
    </source>
</evidence>
<name>A0ABV4NP13_9GAMM</name>